<proteinExistence type="predicted"/>
<protein>
    <submittedName>
        <fullName evidence="2">Uncharacterized protein</fullName>
    </submittedName>
</protein>
<name>A0ABN2LTP9_9ACTN</name>
<feature type="transmembrane region" description="Helical" evidence="1">
    <location>
        <begin position="72"/>
        <end position="94"/>
    </location>
</feature>
<feature type="transmembrane region" description="Helical" evidence="1">
    <location>
        <begin position="106"/>
        <end position="127"/>
    </location>
</feature>
<keyword evidence="1" id="KW-1133">Transmembrane helix</keyword>
<comment type="caution">
    <text evidence="2">The sequence shown here is derived from an EMBL/GenBank/DDBJ whole genome shotgun (WGS) entry which is preliminary data.</text>
</comment>
<dbReference type="Proteomes" id="UP001500218">
    <property type="component" value="Unassembled WGS sequence"/>
</dbReference>
<keyword evidence="3" id="KW-1185">Reference proteome</keyword>
<organism evidence="2 3">
    <name type="scientific">Luedemannella flava</name>
    <dbReference type="NCBI Taxonomy" id="349316"/>
    <lineage>
        <taxon>Bacteria</taxon>
        <taxon>Bacillati</taxon>
        <taxon>Actinomycetota</taxon>
        <taxon>Actinomycetes</taxon>
        <taxon>Micromonosporales</taxon>
        <taxon>Micromonosporaceae</taxon>
        <taxon>Luedemannella</taxon>
    </lineage>
</organism>
<keyword evidence="1" id="KW-0472">Membrane</keyword>
<evidence type="ECO:0000313" key="3">
    <source>
        <dbReference type="Proteomes" id="UP001500218"/>
    </source>
</evidence>
<sequence length="134" mass="13961">MFAWNALFLVALYVWCGVSIATMSASAGMGEVVPYFLFVFGTLVIGLCLAVAVVVVTLALRPPARVRSVVGLGTGAAFGTYVFLAGLVGTLWSVGGLLSDTGVTDATWVTYLVVSLVAGVTTVVLTVRTVRRRA</sequence>
<feature type="transmembrane region" description="Helical" evidence="1">
    <location>
        <begin position="35"/>
        <end position="60"/>
    </location>
</feature>
<evidence type="ECO:0000313" key="2">
    <source>
        <dbReference type="EMBL" id="GAA1798940.1"/>
    </source>
</evidence>
<gene>
    <name evidence="2" type="ORF">GCM10009682_20700</name>
</gene>
<evidence type="ECO:0000256" key="1">
    <source>
        <dbReference type="SAM" id="Phobius"/>
    </source>
</evidence>
<accession>A0ABN2LTP9</accession>
<dbReference type="EMBL" id="BAAALT010000053">
    <property type="protein sequence ID" value="GAA1798940.1"/>
    <property type="molecule type" value="Genomic_DNA"/>
</dbReference>
<reference evidence="2 3" key="1">
    <citation type="journal article" date="2019" name="Int. J. Syst. Evol. Microbiol.">
        <title>The Global Catalogue of Microorganisms (GCM) 10K type strain sequencing project: providing services to taxonomists for standard genome sequencing and annotation.</title>
        <authorList>
            <consortium name="The Broad Institute Genomics Platform"/>
            <consortium name="The Broad Institute Genome Sequencing Center for Infectious Disease"/>
            <person name="Wu L."/>
            <person name="Ma J."/>
        </authorList>
    </citation>
    <scope>NUCLEOTIDE SEQUENCE [LARGE SCALE GENOMIC DNA]</scope>
    <source>
        <strain evidence="2 3">JCM 13250</strain>
    </source>
</reference>
<keyword evidence="1" id="KW-0812">Transmembrane</keyword>